<evidence type="ECO:0000313" key="2">
    <source>
        <dbReference type="EMBL" id="KAB3529414.1"/>
    </source>
</evidence>
<evidence type="ECO:0000313" key="3">
    <source>
        <dbReference type="Proteomes" id="UP000465601"/>
    </source>
</evidence>
<dbReference type="AlphaFoldDB" id="A0A833HNJ0"/>
<reference evidence="2 3" key="1">
    <citation type="submission" date="2019-10" db="EMBL/GenBank/DDBJ databases">
        <title>Alkaliphilus serpentinus sp. nov. and Alkaliphilus pronyensis sp. nov., two novel anaerobic alkaliphilic species isolated from the serpentinized-hosted hydrothermal field of the Prony Bay (New Caledonia).</title>
        <authorList>
            <person name="Postec A."/>
        </authorList>
    </citation>
    <scope>NUCLEOTIDE SEQUENCE [LARGE SCALE GENOMIC DNA]</scope>
    <source>
        <strain evidence="2 3">LacT</strain>
    </source>
</reference>
<dbReference type="Proteomes" id="UP000465601">
    <property type="component" value="Unassembled WGS sequence"/>
</dbReference>
<feature type="domain" description="N-acetyltransferase" evidence="1">
    <location>
        <begin position="112"/>
        <end position="261"/>
    </location>
</feature>
<dbReference type="RefSeq" id="WP_151866077.1">
    <property type="nucleotide sequence ID" value="NZ_WBZB01000032.1"/>
</dbReference>
<dbReference type="PROSITE" id="PS51186">
    <property type="entry name" value="GNAT"/>
    <property type="match status" value="1"/>
</dbReference>
<proteinExistence type="predicted"/>
<dbReference type="Gene3D" id="3.40.630.30">
    <property type="match status" value="1"/>
</dbReference>
<dbReference type="SUPFAM" id="SSF55729">
    <property type="entry name" value="Acyl-CoA N-acyltransferases (Nat)"/>
    <property type="match status" value="1"/>
</dbReference>
<dbReference type="OrthoDB" id="2463977at2"/>
<keyword evidence="3" id="KW-1185">Reference proteome</keyword>
<evidence type="ECO:0000259" key="1">
    <source>
        <dbReference type="PROSITE" id="PS51186"/>
    </source>
</evidence>
<dbReference type="InterPro" id="IPR016181">
    <property type="entry name" value="Acyl_CoA_acyltransferase"/>
</dbReference>
<comment type="caution">
    <text evidence="2">The sequence shown here is derived from an EMBL/GenBank/DDBJ whole genome shotgun (WGS) entry which is preliminary data.</text>
</comment>
<dbReference type="CDD" id="cd04301">
    <property type="entry name" value="NAT_SF"/>
    <property type="match status" value="1"/>
</dbReference>
<sequence>MIDIFDKSLEELKECENTYLSYFTEVTELNDHWLFKDHHIADMYTHNFIYIKEGLNNQDALNLVKGKINDSRDKSFINFLFHPNYHLDWKSFKDIGLEVSFLAYMTIEAEKFKIYKLNEECIVKIAEDEGMLYDGIICDINGDDSDFSFSYRSNIRKKNVFLNHRDRFFYFIAYINNVPVGKCEVFIDGNLLRVESLMVLDSFRGKRIGSNILHAVKEFAIKKNIKTIYLMAEVDDTPKEMYRKMGFDTLGKECWMLRKKENKKL</sequence>
<dbReference type="Pfam" id="PF00583">
    <property type="entry name" value="Acetyltransf_1"/>
    <property type="match status" value="1"/>
</dbReference>
<dbReference type="InterPro" id="IPR000182">
    <property type="entry name" value="GNAT_dom"/>
</dbReference>
<accession>A0A833HNJ0</accession>
<gene>
    <name evidence="2" type="ORF">F8153_09275</name>
</gene>
<dbReference type="EMBL" id="WBZB01000032">
    <property type="protein sequence ID" value="KAB3529414.1"/>
    <property type="molecule type" value="Genomic_DNA"/>
</dbReference>
<name>A0A833HNJ0_9FIRM</name>
<keyword evidence="2" id="KW-0808">Transferase</keyword>
<dbReference type="GO" id="GO:0016747">
    <property type="term" value="F:acyltransferase activity, transferring groups other than amino-acyl groups"/>
    <property type="evidence" value="ECO:0007669"/>
    <property type="project" value="InterPro"/>
</dbReference>
<protein>
    <submittedName>
        <fullName evidence="2">GNAT family N-acetyltransferase</fullName>
    </submittedName>
</protein>
<organism evidence="2 3">
    <name type="scientific">Alkaliphilus serpentinus</name>
    <dbReference type="NCBI Taxonomy" id="1482731"/>
    <lineage>
        <taxon>Bacteria</taxon>
        <taxon>Bacillati</taxon>
        <taxon>Bacillota</taxon>
        <taxon>Clostridia</taxon>
        <taxon>Peptostreptococcales</taxon>
        <taxon>Natronincolaceae</taxon>
        <taxon>Alkaliphilus</taxon>
    </lineage>
</organism>